<organism evidence="3 4">
    <name type="scientific">Diaporthe eres</name>
    <name type="common">Phomopsis oblonga</name>
    <dbReference type="NCBI Taxonomy" id="83184"/>
    <lineage>
        <taxon>Eukaryota</taxon>
        <taxon>Fungi</taxon>
        <taxon>Dikarya</taxon>
        <taxon>Ascomycota</taxon>
        <taxon>Pezizomycotina</taxon>
        <taxon>Sordariomycetes</taxon>
        <taxon>Sordariomycetidae</taxon>
        <taxon>Diaporthales</taxon>
        <taxon>Diaporthaceae</taxon>
        <taxon>Diaporthe</taxon>
        <taxon>Diaporthe eres species complex</taxon>
    </lineage>
</organism>
<dbReference type="InterPro" id="IPR000172">
    <property type="entry name" value="GMC_OxRdtase_N"/>
</dbReference>
<evidence type="ECO:0000313" key="4">
    <source>
        <dbReference type="Proteomes" id="UP001430848"/>
    </source>
</evidence>
<dbReference type="InterPro" id="IPR036188">
    <property type="entry name" value="FAD/NAD-bd_sf"/>
</dbReference>
<evidence type="ECO:0000313" key="3">
    <source>
        <dbReference type="EMBL" id="KAK7708867.1"/>
    </source>
</evidence>
<dbReference type="Gene3D" id="3.30.560.10">
    <property type="entry name" value="Glucose Oxidase, domain 3"/>
    <property type="match status" value="1"/>
</dbReference>
<dbReference type="Proteomes" id="UP001430848">
    <property type="component" value="Unassembled WGS sequence"/>
</dbReference>
<comment type="similarity">
    <text evidence="1">Belongs to the GMC oxidoreductase family.</text>
</comment>
<proteinExistence type="inferred from homology"/>
<evidence type="ECO:0000259" key="2">
    <source>
        <dbReference type="PROSITE" id="PS00624"/>
    </source>
</evidence>
<dbReference type="Gene3D" id="3.50.50.60">
    <property type="entry name" value="FAD/NAD(P)-binding domain"/>
    <property type="match status" value="1"/>
</dbReference>
<feature type="domain" description="Glucose-methanol-choline oxidoreductase N-terminal" evidence="2">
    <location>
        <begin position="280"/>
        <end position="294"/>
    </location>
</feature>
<dbReference type="EMBL" id="JAKNSF020000176">
    <property type="protein sequence ID" value="KAK7708867.1"/>
    <property type="molecule type" value="Genomic_DNA"/>
</dbReference>
<dbReference type="PROSITE" id="PS51257">
    <property type="entry name" value="PROKAR_LIPOPROTEIN"/>
    <property type="match status" value="1"/>
</dbReference>
<accession>A0ABR1NNR1</accession>
<dbReference type="SUPFAM" id="SSF51905">
    <property type="entry name" value="FAD/NAD(P)-binding domain"/>
    <property type="match status" value="1"/>
</dbReference>
<sequence length="328" mass="35777">MGLYKKLPENLGEVDVIIAGGGTAGCVVASRLADADPKLSILLIEAGQDNDMPTISFPAMFVTHLAPNSTTNTFYVTKPAPEVADRALVLPSGSILGGGSSVNMMAYSRGQRCDWDSWGMPGWSADEMIPFLKKLETYHGEDPKGVHGHDGPINISLGTWTSERIDKEFLAVAEKAGWPEVPDVKDLESINSIGKNRRYILTEGKRQDAATCYLRPHLNNEKYPNLHVLVESQVLRVLIDDKTKRAIGVELRTNPRHNPDAAAEPLRLIKARKLVIASSGACGTPSLLERSGLGNFKVLERADVPVIIDLLSVGNGYEDHHLVYNIFS</sequence>
<name>A0ABR1NNR1_DIAER</name>
<dbReference type="PROSITE" id="PS00624">
    <property type="entry name" value="GMC_OXRED_2"/>
    <property type="match status" value="1"/>
</dbReference>
<dbReference type="Pfam" id="PF00732">
    <property type="entry name" value="GMC_oxred_N"/>
    <property type="match status" value="1"/>
</dbReference>
<dbReference type="PANTHER" id="PTHR11552:SF78">
    <property type="entry name" value="GLUCOSE-METHANOL-CHOLINE OXIDOREDUCTASE N-TERMINAL DOMAIN-CONTAINING PROTEIN"/>
    <property type="match status" value="1"/>
</dbReference>
<protein>
    <recommendedName>
        <fullName evidence="2">Glucose-methanol-choline oxidoreductase N-terminal domain-containing protein</fullName>
    </recommendedName>
</protein>
<gene>
    <name evidence="3" type="ORF">SLS63_013348</name>
</gene>
<evidence type="ECO:0000256" key="1">
    <source>
        <dbReference type="ARBA" id="ARBA00010790"/>
    </source>
</evidence>
<keyword evidence="4" id="KW-1185">Reference proteome</keyword>
<comment type="caution">
    <text evidence="3">The sequence shown here is derived from an EMBL/GenBank/DDBJ whole genome shotgun (WGS) entry which is preliminary data.</text>
</comment>
<dbReference type="InterPro" id="IPR012132">
    <property type="entry name" value="GMC_OxRdtase"/>
</dbReference>
<reference evidence="3 4" key="1">
    <citation type="submission" date="2024-02" db="EMBL/GenBank/DDBJ databases">
        <title>De novo assembly and annotation of 12 fungi associated with fruit tree decline syndrome in Ontario, Canada.</title>
        <authorList>
            <person name="Sulman M."/>
            <person name="Ellouze W."/>
            <person name="Ilyukhin E."/>
        </authorList>
    </citation>
    <scope>NUCLEOTIDE SEQUENCE [LARGE SCALE GENOMIC DNA]</scope>
    <source>
        <strain evidence="3 4">M169</strain>
    </source>
</reference>
<dbReference type="PANTHER" id="PTHR11552">
    <property type="entry name" value="GLUCOSE-METHANOL-CHOLINE GMC OXIDOREDUCTASE"/>
    <property type="match status" value="1"/>
</dbReference>